<dbReference type="InterPro" id="IPR012340">
    <property type="entry name" value="NA-bd_OB-fold"/>
</dbReference>
<evidence type="ECO:0000256" key="2">
    <source>
        <dbReference type="ARBA" id="ARBA00022692"/>
    </source>
</evidence>
<organism evidence="7 8">
    <name type="scientific">Inquilinus limosus</name>
    <dbReference type="NCBI Taxonomy" id="171674"/>
    <lineage>
        <taxon>Bacteria</taxon>
        <taxon>Pseudomonadati</taxon>
        <taxon>Pseudomonadota</taxon>
        <taxon>Alphaproteobacteria</taxon>
        <taxon>Rhodospirillales</taxon>
        <taxon>Rhodospirillaceae</taxon>
        <taxon>Inquilinus</taxon>
    </lineage>
</organism>
<evidence type="ECO:0000313" key="7">
    <source>
        <dbReference type="EMBL" id="MBW8726832.1"/>
    </source>
</evidence>
<keyword evidence="3 5" id="KW-1133">Transmembrane helix</keyword>
<evidence type="ECO:0000259" key="6">
    <source>
        <dbReference type="Pfam" id="PF01957"/>
    </source>
</evidence>
<dbReference type="GO" id="GO:0005886">
    <property type="term" value="C:plasma membrane"/>
    <property type="evidence" value="ECO:0007669"/>
    <property type="project" value="TreeGrafter"/>
</dbReference>
<evidence type="ECO:0000313" key="8">
    <source>
        <dbReference type="Proteomes" id="UP000700706"/>
    </source>
</evidence>
<proteinExistence type="predicted"/>
<dbReference type="InterPro" id="IPR002810">
    <property type="entry name" value="NfeD-like_C"/>
</dbReference>
<evidence type="ECO:0000256" key="4">
    <source>
        <dbReference type="ARBA" id="ARBA00023136"/>
    </source>
</evidence>
<feature type="transmembrane region" description="Helical" evidence="5">
    <location>
        <begin position="13"/>
        <end position="30"/>
    </location>
</feature>
<dbReference type="InterPro" id="IPR052165">
    <property type="entry name" value="Membrane_assoc_protease"/>
</dbReference>
<dbReference type="AlphaFoldDB" id="A0A952KEU4"/>
<gene>
    <name evidence="7" type="ORF">JF625_17010</name>
</gene>
<dbReference type="Gene3D" id="2.40.50.140">
    <property type="entry name" value="Nucleic acid-binding proteins"/>
    <property type="match status" value="1"/>
</dbReference>
<dbReference type="PANTHER" id="PTHR33507:SF3">
    <property type="entry name" value="INNER MEMBRANE PROTEIN YBBJ"/>
    <property type="match status" value="1"/>
</dbReference>
<sequence>MGAEGMIVQGPEFWWWWIAGVVLLILEVMVPATFFLWLAIAAGIVGVLSWVIPSLGWEIQILIFAVLSVVSVVAWRVWLKPHTEASDQPTLNRRGEQYVGRVLTLTEPIANGVGRIRVADATWGVEGPDLPAGTRIRIAAVVGTRFRVEQDYG</sequence>
<feature type="transmembrane region" description="Helical" evidence="5">
    <location>
        <begin position="59"/>
        <end position="79"/>
    </location>
</feature>
<feature type="domain" description="NfeD-like C-terminal" evidence="6">
    <location>
        <begin position="96"/>
        <end position="149"/>
    </location>
</feature>
<comment type="caution">
    <text evidence="7">The sequence shown here is derived from an EMBL/GenBank/DDBJ whole genome shotgun (WGS) entry which is preliminary data.</text>
</comment>
<accession>A0A952KEU4</accession>
<name>A0A952KEU4_9PROT</name>
<reference evidence="7" key="1">
    <citation type="submission" date="2020-06" db="EMBL/GenBank/DDBJ databases">
        <title>Stable isotope informed genome-resolved metagenomics uncovers potential trophic interactions in rhizosphere soil.</title>
        <authorList>
            <person name="Starr E.P."/>
            <person name="Shi S."/>
            <person name="Blazewicz S.J."/>
            <person name="Koch B.J."/>
            <person name="Probst A.J."/>
            <person name="Hungate B.A."/>
            <person name="Pett-Ridge J."/>
            <person name="Firestone M.K."/>
            <person name="Banfield J.F."/>
        </authorList>
    </citation>
    <scope>NUCLEOTIDE SEQUENCE</scope>
    <source>
        <strain evidence="7">YM_69_17</strain>
    </source>
</reference>
<evidence type="ECO:0000256" key="1">
    <source>
        <dbReference type="ARBA" id="ARBA00004141"/>
    </source>
</evidence>
<dbReference type="Proteomes" id="UP000700706">
    <property type="component" value="Unassembled WGS sequence"/>
</dbReference>
<keyword evidence="2 5" id="KW-0812">Transmembrane</keyword>
<dbReference type="PANTHER" id="PTHR33507">
    <property type="entry name" value="INNER MEMBRANE PROTEIN YBBJ"/>
    <property type="match status" value="1"/>
</dbReference>
<evidence type="ECO:0000256" key="3">
    <source>
        <dbReference type="ARBA" id="ARBA00022989"/>
    </source>
</evidence>
<dbReference type="Pfam" id="PF01957">
    <property type="entry name" value="NfeD"/>
    <property type="match status" value="1"/>
</dbReference>
<protein>
    <submittedName>
        <fullName evidence="7">NfeD family protein</fullName>
    </submittedName>
</protein>
<keyword evidence="4 5" id="KW-0472">Membrane</keyword>
<comment type="subcellular location">
    <subcellularLocation>
        <location evidence="1">Membrane</location>
        <topology evidence="1">Multi-pass membrane protein</topology>
    </subcellularLocation>
</comment>
<dbReference type="EMBL" id="JAEKLZ010000237">
    <property type="protein sequence ID" value="MBW8726832.1"/>
    <property type="molecule type" value="Genomic_DNA"/>
</dbReference>
<evidence type="ECO:0000256" key="5">
    <source>
        <dbReference type="SAM" id="Phobius"/>
    </source>
</evidence>